<proteinExistence type="predicted"/>
<dbReference type="Pfam" id="PF04305">
    <property type="entry name" value="DUF455"/>
    <property type="match status" value="1"/>
</dbReference>
<dbReference type="EMBL" id="BSDZ01000035">
    <property type="protein sequence ID" value="GLI66629.1"/>
    <property type="molecule type" value="Genomic_DNA"/>
</dbReference>
<feature type="region of interest" description="Disordered" evidence="1">
    <location>
        <begin position="578"/>
        <end position="632"/>
    </location>
</feature>
<dbReference type="SUPFAM" id="SSF47240">
    <property type="entry name" value="Ferritin-like"/>
    <property type="match status" value="1"/>
</dbReference>
<dbReference type="CDD" id="cd00657">
    <property type="entry name" value="Ferritin_like"/>
    <property type="match status" value="1"/>
</dbReference>
<dbReference type="PANTHER" id="PTHR42782:SF4">
    <property type="entry name" value="DUF455 DOMAIN-CONTAINING PROTEIN"/>
    <property type="match status" value="1"/>
</dbReference>
<comment type="caution">
    <text evidence="2">The sequence shown here is derived from an EMBL/GenBank/DDBJ whole genome shotgun (WGS) entry which is preliminary data.</text>
</comment>
<keyword evidence="3" id="KW-1185">Reference proteome</keyword>
<name>A0ABQ5SA34_9CHLO</name>
<evidence type="ECO:0000256" key="1">
    <source>
        <dbReference type="SAM" id="MobiDB-lite"/>
    </source>
</evidence>
<feature type="compositionally biased region" description="Low complexity" evidence="1">
    <location>
        <begin position="478"/>
        <end position="508"/>
    </location>
</feature>
<feature type="region of interest" description="Disordered" evidence="1">
    <location>
        <begin position="202"/>
        <end position="253"/>
    </location>
</feature>
<feature type="region of interest" description="Disordered" evidence="1">
    <location>
        <begin position="69"/>
        <end position="89"/>
    </location>
</feature>
<accession>A0ABQ5SA34</accession>
<evidence type="ECO:0000313" key="2">
    <source>
        <dbReference type="EMBL" id="GLI66629.1"/>
    </source>
</evidence>
<feature type="compositionally biased region" description="Basic and acidic residues" evidence="1">
    <location>
        <begin position="456"/>
        <end position="465"/>
    </location>
</feature>
<feature type="compositionally biased region" description="Basic residues" evidence="1">
    <location>
        <begin position="509"/>
        <end position="522"/>
    </location>
</feature>
<dbReference type="Proteomes" id="UP001165090">
    <property type="component" value="Unassembled WGS sequence"/>
</dbReference>
<evidence type="ECO:0000313" key="3">
    <source>
        <dbReference type="Proteomes" id="UP001165090"/>
    </source>
</evidence>
<gene>
    <name evidence="2" type="ORF">VaNZ11_010555</name>
</gene>
<protein>
    <recommendedName>
        <fullName evidence="4">DUF455 family protein</fullName>
    </recommendedName>
</protein>
<evidence type="ECO:0008006" key="4">
    <source>
        <dbReference type="Google" id="ProtNLM"/>
    </source>
</evidence>
<feature type="compositionally biased region" description="Basic and acidic residues" evidence="1">
    <location>
        <begin position="602"/>
        <end position="613"/>
    </location>
</feature>
<reference evidence="2 3" key="1">
    <citation type="journal article" date="2023" name="IScience">
        <title>Expanded male sex-determining region conserved during the evolution of homothallism in the green alga Volvox.</title>
        <authorList>
            <person name="Yamamoto K."/>
            <person name="Matsuzaki R."/>
            <person name="Mahakham W."/>
            <person name="Heman W."/>
            <person name="Sekimoto H."/>
            <person name="Kawachi M."/>
            <person name="Minakuchi Y."/>
            <person name="Toyoda A."/>
            <person name="Nozaki H."/>
        </authorList>
    </citation>
    <scope>NUCLEOTIDE SEQUENCE [LARGE SCALE GENOMIC DNA]</scope>
    <source>
        <strain evidence="2 3">NIES-4468</strain>
    </source>
</reference>
<dbReference type="PANTHER" id="PTHR42782">
    <property type="entry name" value="SI:CH73-314G15.3"/>
    <property type="match status" value="1"/>
</dbReference>
<dbReference type="InterPro" id="IPR009078">
    <property type="entry name" value="Ferritin-like_SF"/>
</dbReference>
<sequence length="632" mass="68444">MLPSEGMRSISEWSRGCHAAAPMPSLSAVPRITYDQAALKHPLAASHVSRQIEYGAQRRTEVTTAQGTVEAAPWAPSRPHSQRHLQSQPHEWPGLVTWRAKGRDLRLRWGPPSGAAGPLEVPVAEAPTLESAMALVTATATSKPDQHAGAAVPSLSAPALELRPPGSLVEAGLRVLRTASPACKAALTHAAWGAYLEGKLPLRPPDSPAQQRHQREPRGLQWSGLSLPLPLLLPDHPARPERPRLVRPKQIPGHESSPLGLNGYMLHNLAHIELNAIDLAWDTVVRFSPLGLPDQFYEDFARVADDESRHLGWCLQRMEELGHCYGDMDAHDLLWQGCRASSVDLGARLAVVPMSQEARGLDAGTRLVSRLVGFGDSRSAAVVGLIAEEERAHVAVGVTWFSRLCGTLEIRPDELYRQWLLHLNPDLLKGPFNHSERGRVGLPREWYDPTVWPERADEEAGKGDAEQLEDEAGGSGTAGSNTSSSTHASTALTPPSSLSPSSSDQGARQPRRPSRGSPHPRLKGPQPRLTLEQLAVLAQRLSVFGDVEVSSAITANLESTFPHAPTLTCVHADAHTLPNSPHGMQSGYLSDVPSSQGSTDPHLSEMERNGERNRRGKTMHHGNGSLPNQESP</sequence>
<organism evidence="2 3">
    <name type="scientific">Volvox africanus</name>
    <dbReference type="NCBI Taxonomy" id="51714"/>
    <lineage>
        <taxon>Eukaryota</taxon>
        <taxon>Viridiplantae</taxon>
        <taxon>Chlorophyta</taxon>
        <taxon>core chlorophytes</taxon>
        <taxon>Chlorophyceae</taxon>
        <taxon>CS clade</taxon>
        <taxon>Chlamydomonadales</taxon>
        <taxon>Volvocaceae</taxon>
        <taxon>Volvox</taxon>
    </lineage>
</organism>
<feature type="compositionally biased region" description="Low complexity" evidence="1">
    <location>
        <begin position="225"/>
        <end position="234"/>
    </location>
</feature>
<feature type="compositionally biased region" description="Polar residues" evidence="1">
    <location>
        <begin position="592"/>
        <end position="601"/>
    </location>
</feature>
<feature type="region of interest" description="Disordered" evidence="1">
    <location>
        <begin position="456"/>
        <end position="528"/>
    </location>
</feature>
<dbReference type="InterPro" id="IPR007402">
    <property type="entry name" value="DUF455"/>
</dbReference>